<dbReference type="GO" id="GO:0005886">
    <property type="term" value="C:plasma membrane"/>
    <property type="evidence" value="ECO:0007669"/>
    <property type="project" value="UniProtKB-SubCell"/>
</dbReference>
<evidence type="ECO:0000313" key="8">
    <source>
        <dbReference type="EMBL" id="BBE41429.1"/>
    </source>
</evidence>
<evidence type="ECO:0000259" key="7">
    <source>
        <dbReference type="Pfam" id="PF09335"/>
    </source>
</evidence>
<dbReference type="Proteomes" id="UP000509448">
    <property type="component" value="Chromosome"/>
</dbReference>
<dbReference type="EMBL" id="AP018732">
    <property type="protein sequence ID" value="BBE41429.1"/>
    <property type="molecule type" value="Genomic_DNA"/>
</dbReference>
<dbReference type="InterPro" id="IPR051311">
    <property type="entry name" value="DedA_domain"/>
</dbReference>
<dbReference type="RefSeq" id="WP_174447776.1">
    <property type="nucleotide sequence ID" value="NZ_AP018732.1"/>
</dbReference>
<name>A0A4P2VAC3_9ARCH</name>
<gene>
    <name evidence="8" type="ORF">NAS2_0013</name>
</gene>
<comment type="subcellular location">
    <subcellularLocation>
        <location evidence="1">Cell membrane</location>
        <topology evidence="1">Multi-pass membrane protein</topology>
    </subcellularLocation>
</comment>
<feature type="transmembrane region" description="Helical" evidence="6">
    <location>
        <begin position="30"/>
        <end position="47"/>
    </location>
</feature>
<protein>
    <submittedName>
        <fullName evidence="8">DedA protein</fullName>
    </submittedName>
</protein>
<accession>A0A4P2VAC3</accession>
<feature type="transmembrane region" description="Helical" evidence="6">
    <location>
        <begin position="92"/>
        <end position="113"/>
    </location>
</feature>
<feature type="domain" description="VTT" evidence="7">
    <location>
        <begin position="71"/>
        <end position="194"/>
    </location>
</feature>
<dbReference type="PANTHER" id="PTHR42709">
    <property type="entry name" value="ALKALINE PHOSPHATASE LIKE PROTEIN"/>
    <property type="match status" value="1"/>
</dbReference>
<dbReference type="OrthoDB" id="204088at2157"/>
<proteinExistence type="predicted"/>
<evidence type="ECO:0000256" key="5">
    <source>
        <dbReference type="ARBA" id="ARBA00023136"/>
    </source>
</evidence>
<dbReference type="AlphaFoldDB" id="A0A4P2VAC3"/>
<evidence type="ECO:0000313" key="9">
    <source>
        <dbReference type="Proteomes" id="UP000509448"/>
    </source>
</evidence>
<dbReference type="InterPro" id="IPR032816">
    <property type="entry name" value="VTT_dom"/>
</dbReference>
<evidence type="ECO:0000256" key="2">
    <source>
        <dbReference type="ARBA" id="ARBA00022475"/>
    </source>
</evidence>
<dbReference type="GeneID" id="55583827"/>
<evidence type="ECO:0000256" key="4">
    <source>
        <dbReference type="ARBA" id="ARBA00022989"/>
    </source>
</evidence>
<keyword evidence="9" id="KW-1185">Reference proteome</keyword>
<keyword evidence="4 6" id="KW-1133">Transmembrane helix</keyword>
<reference evidence="8 9" key="1">
    <citation type="journal article" date="2019" name="ISME J.">
        <title>Isolation and characterization of a thermophilic sulfur- and iron-reducing thaumarchaeote from a terrestrial acidic hot spring.</title>
        <authorList>
            <person name="Kato S."/>
            <person name="Itoh T."/>
            <person name="Yuki M."/>
            <person name="Nagamori M."/>
            <person name="Ohnishi M."/>
            <person name="Uematsu K."/>
            <person name="Suzuki K."/>
            <person name="Takashina T."/>
            <person name="Ohkuma M."/>
        </authorList>
    </citation>
    <scope>NUCLEOTIDE SEQUENCE [LARGE SCALE GENOMIC DNA]</scope>
    <source>
        <strain evidence="8 9">NAS-02</strain>
    </source>
</reference>
<sequence length="244" mass="25632">MSAPRRAAIISALAAALTFAVLYEVDIDVAGGIPVIGIATWVVSATVETVRSWGWMGVLALMALESSSLPVPSEVILPLAGYLVHTGSMDPLAVFLAALAGSLAGSYVDYYIGYAFGMGILRRLPWISGEALSKAESWFRAYGEPMVIVTRMVPGMRTLISFPAGALRMDARKFGLYTAAGSALWDAVLMGAGYSLATRWDAVSAIAQESLLPAVGAAVIGIALYVALTLTRGKVIAMRTPSID</sequence>
<keyword evidence="5 6" id="KW-0472">Membrane</keyword>
<dbReference type="PANTHER" id="PTHR42709:SF6">
    <property type="entry name" value="UNDECAPRENYL PHOSPHATE TRANSPORTER A"/>
    <property type="match status" value="1"/>
</dbReference>
<feature type="transmembrane region" description="Helical" evidence="6">
    <location>
        <begin position="211"/>
        <end position="230"/>
    </location>
</feature>
<keyword evidence="2" id="KW-1003">Cell membrane</keyword>
<evidence type="ECO:0000256" key="6">
    <source>
        <dbReference type="SAM" id="Phobius"/>
    </source>
</evidence>
<evidence type="ECO:0000256" key="1">
    <source>
        <dbReference type="ARBA" id="ARBA00004651"/>
    </source>
</evidence>
<keyword evidence="3 6" id="KW-0812">Transmembrane</keyword>
<feature type="transmembrane region" description="Helical" evidence="6">
    <location>
        <begin position="54"/>
        <end position="72"/>
    </location>
</feature>
<dbReference type="Pfam" id="PF09335">
    <property type="entry name" value="VTT_dom"/>
    <property type="match status" value="1"/>
</dbReference>
<dbReference type="KEGG" id="ccai:NAS2_0013"/>
<evidence type="ECO:0000256" key="3">
    <source>
        <dbReference type="ARBA" id="ARBA00022692"/>
    </source>
</evidence>
<organism evidence="8 9">
    <name type="scientific">Conexivisphaera calida</name>
    <dbReference type="NCBI Taxonomy" id="1874277"/>
    <lineage>
        <taxon>Archaea</taxon>
        <taxon>Nitrososphaerota</taxon>
        <taxon>Conexivisphaeria</taxon>
        <taxon>Conexivisphaerales</taxon>
        <taxon>Conexivisphaeraceae</taxon>
        <taxon>Conexivisphaera</taxon>
    </lineage>
</organism>
<feature type="transmembrane region" description="Helical" evidence="6">
    <location>
        <begin position="174"/>
        <end position="196"/>
    </location>
</feature>